<comment type="caution">
    <text evidence="1">The sequence shown here is derived from an EMBL/GenBank/DDBJ whole genome shotgun (WGS) entry which is preliminary data.</text>
</comment>
<name>A0A928Y5S5_UNCKA</name>
<dbReference type="AlphaFoldDB" id="A0A928Y5S5"/>
<dbReference type="EMBL" id="JABTTY010000001">
    <property type="protein sequence ID" value="MBE7524797.1"/>
    <property type="molecule type" value="Genomic_DNA"/>
</dbReference>
<sequence>MITDQQKTKINEIISSIEGMISRIEKGVVKGQEAGDFFAKQIADAKGIFDNTADEWRIIDKWEHENGFQWHPVYKSESYAGVGEKEKLSKLLTIITSLLPNESVVVKKENHFSANQAYEAKRYISGLFRSAGSKLIIIDEHLDDQFFEYIDIVPDTVEVRIITGEQKPIFWSLLNELKKKRQNIDARVNGVSHCRYIVVDDSAIYSTDASLNTIGKKDFMIHKLEDAGEVAKVKTEIENYWNSAKIK</sequence>
<protein>
    <submittedName>
        <fullName evidence="1">Uncharacterized protein</fullName>
    </submittedName>
</protein>
<gene>
    <name evidence="1" type="ORF">HS096_00145</name>
</gene>
<evidence type="ECO:0000313" key="2">
    <source>
        <dbReference type="Proteomes" id="UP000710385"/>
    </source>
</evidence>
<organism evidence="1 2">
    <name type="scientific">candidate division WWE3 bacterium</name>
    <dbReference type="NCBI Taxonomy" id="2053526"/>
    <lineage>
        <taxon>Bacteria</taxon>
        <taxon>Katanobacteria</taxon>
    </lineage>
</organism>
<dbReference type="Proteomes" id="UP000710385">
    <property type="component" value="Unassembled WGS sequence"/>
</dbReference>
<accession>A0A928Y5S5</accession>
<evidence type="ECO:0000313" key="1">
    <source>
        <dbReference type="EMBL" id="MBE7524797.1"/>
    </source>
</evidence>
<reference evidence="1" key="1">
    <citation type="submission" date="2020-05" db="EMBL/GenBank/DDBJ databases">
        <title>High-Quality Genomes of Partial-Nitritation/Anammox System by Hierarchical Clustering Based Hybrid Assembly.</title>
        <authorList>
            <person name="Liu L."/>
            <person name="Wang Y."/>
            <person name="Che Y."/>
            <person name="Chen Y."/>
            <person name="Xia Y."/>
            <person name="Luo R."/>
            <person name="Cheng S.H."/>
            <person name="Zheng C."/>
            <person name="Zhang T."/>
        </authorList>
    </citation>
    <scope>NUCLEOTIDE SEQUENCE</scope>
    <source>
        <strain evidence="1">H1_PAT1</strain>
    </source>
</reference>
<proteinExistence type="predicted"/>